<dbReference type="InterPro" id="IPR001227">
    <property type="entry name" value="Ac_transferase_dom_sf"/>
</dbReference>
<dbReference type="InterPro" id="IPR014031">
    <property type="entry name" value="Ketoacyl_synth_C"/>
</dbReference>
<dbReference type="InterPro" id="IPR020806">
    <property type="entry name" value="PKS_PP-bd"/>
</dbReference>
<dbReference type="InterPro" id="IPR006162">
    <property type="entry name" value="Ppantetheine_attach_site"/>
</dbReference>
<dbReference type="InterPro" id="IPR016039">
    <property type="entry name" value="Thiolase-like"/>
</dbReference>
<dbReference type="Pfam" id="PF00550">
    <property type="entry name" value="PP-binding"/>
    <property type="match status" value="2"/>
</dbReference>
<feature type="active site" description="Proton acceptor; for dehydratase activity" evidence="8">
    <location>
        <position position="1930"/>
    </location>
</feature>
<dbReference type="CDD" id="cd00833">
    <property type="entry name" value="PKS"/>
    <property type="match status" value="1"/>
</dbReference>
<dbReference type="CDD" id="cd08956">
    <property type="entry name" value="KR_3_FAS_SDR_x"/>
    <property type="match status" value="1"/>
</dbReference>
<dbReference type="InterPro" id="IPR049551">
    <property type="entry name" value="PKS_DH_C"/>
</dbReference>
<dbReference type="Pfam" id="PF13193">
    <property type="entry name" value="AMP-binding_C"/>
    <property type="match status" value="1"/>
</dbReference>
<dbReference type="InterPro" id="IPR049552">
    <property type="entry name" value="PKS_DH_N"/>
</dbReference>
<dbReference type="PROSITE" id="PS00012">
    <property type="entry name" value="PHOSPHOPANTETHEINE"/>
    <property type="match status" value="2"/>
</dbReference>
<dbReference type="InterPro" id="IPR013968">
    <property type="entry name" value="PKS_KR"/>
</dbReference>
<evidence type="ECO:0000259" key="11">
    <source>
        <dbReference type="PROSITE" id="PS52004"/>
    </source>
</evidence>
<dbReference type="EMBL" id="CP159342">
    <property type="protein sequence ID" value="XCH76808.1"/>
    <property type="molecule type" value="Genomic_DNA"/>
</dbReference>
<dbReference type="Pfam" id="PF00109">
    <property type="entry name" value="ketoacyl-synt"/>
    <property type="match status" value="1"/>
</dbReference>
<evidence type="ECO:0000256" key="4">
    <source>
        <dbReference type="ARBA" id="ARBA00022679"/>
    </source>
</evidence>
<dbReference type="Pfam" id="PF00501">
    <property type="entry name" value="AMP-binding"/>
    <property type="match status" value="1"/>
</dbReference>
<keyword evidence="6" id="KW-0511">Multifunctional enzyme</keyword>
<proteinExistence type="predicted"/>
<dbReference type="InterPro" id="IPR036291">
    <property type="entry name" value="NAD(P)-bd_dom_sf"/>
</dbReference>
<feature type="region of interest" description="N-terminal hotdog fold" evidence="8">
    <location>
        <begin position="1898"/>
        <end position="2025"/>
    </location>
</feature>
<dbReference type="InterPro" id="IPR029058">
    <property type="entry name" value="AB_hydrolase_fold"/>
</dbReference>
<dbReference type="InterPro" id="IPR020802">
    <property type="entry name" value="TesA-like"/>
</dbReference>
<dbReference type="PROSITE" id="PS52004">
    <property type="entry name" value="KS3_2"/>
    <property type="match status" value="1"/>
</dbReference>
<evidence type="ECO:0000256" key="5">
    <source>
        <dbReference type="ARBA" id="ARBA00022737"/>
    </source>
</evidence>
<feature type="domain" description="Carrier" evidence="10">
    <location>
        <begin position="932"/>
        <end position="1007"/>
    </location>
</feature>
<feature type="region of interest" description="Disordered" evidence="9">
    <location>
        <begin position="2612"/>
        <end position="2642"/>
    </location>
</feature>
<dbReference type="PROSITE" id="PS00606">
    <property type="entry name" value="KS3_1"/>
    <property type="match status" value="1"/>
</dbReference>
<dbReference type="InterPro" id="IPR001031">
    <property type="entry name" value="Thioesterase"/>
</dbReference>
<keyword evidence="3" id="KW-0597">Phosphoprotein</keyword>
<dbReference type="Pfam" id="PF00975">
    <property type="entry name" value="Thioesterase"/>
    <property type="match status" value="1"/>
</dbReference>
<feature type="domain" description="PKS/mFAS DH" evidence="12">
    <location>
        <begin position="1898"/>
        <end position="2175"/>
    </location>
</feature>
<dbReference type="GO" id="GO:0006633">
    <property type="term" value="P:fatty acid biosynthetic process"/>
    <property type="evidence" value="ECO:0007669"/>
    <property type="project" value="InterPro"/>
</dbReference>
<dbReference type="Gene3D" id="3.40.366.10">
    <property type="entry name" value="Malonyl-Coenzyme A Acyl Carrier Protein, domain 2"/>
    <property type="match status" value="1"/>
</dbReference>
<dbReference type="PROSITE" id="PS50075">
    <property type="entry name" value="CARRIER"/>
    <property type="match status" value="2"/>
</dbReference>
<keyword evidence="5" id="KW-0677">Repeat</keyword>
<reference evidence="14" key="2">
    <citation type="submission" date="2024-06" db="EMBL/GenBank/DDBJ databases">
        <title>Micromonospora mangrovi CCTCC AA 2012012 genome sequences.</title>
        <authorList>
            <person name="Gao J."/>
        </authorList>
    </citation>
    <scope>NUCLEOTIDE SEQUENCE</scope>
    <source>
        <strain evidence="14">CCTCC AA 2012012</strain>
    </source>
</reference>
<dbReference type="InterPro" id="IPR016036">
    <property type="entry name" value="Malonyl_transacylase_ACP-bd"/>
</dbReference>
<dbReference type="InterPro" id="IPR000873">
    <property type="entry name" value="AMP-dep_synth/lig_dom"/>
</dbReference>
<evidence type="ECO:0000259" key="10">
    <source>
        <dbReference type="PROSITE" id="PS50075"/>
    </source>
</evidence>
<gene>
    <name evidence="14" type="ORF">ABUL08_12160</name>
    <name evidence="13" type="ORF">VK199_12110</name>
</gene>
<evidence type="ECO:0000313" key="13">
    <source>
        <dbReference type="EMBL" id="XBP96104.1"/>
    </source>
</evidence>
<dbReference type="SMART" id="SM00823">
    <property type="entry name" value="PKS_PP"/>
    <property type="match status" value="2"/>
</dbReference>
<dbReference type="GO" id="GO:0004312">
    <property type="term" value="F:fatty acid synthase activity"/>
    <property type="evidence" value="ECO:0007669"/>
    <property type="project" value="TreeGrafter"/>
</dbReference>
<evidence type="ECO:0000256" key="6">
    <source>
        <dbReference type="ARBA" id="ARBA00023268"/>
    </source>
</evidence>
<organism evidence="14">
    <name type="scientific">Micromonospora sp. CCTCC AA 2012012</name>
    <dbReference type="NCBI Taxonomy" id="3111921"/>
    <lineage>
        <taxon>Bacteria</taxon>
        <taxon>Bacillati</taxon>
        <taxon>Actinomycetota</taxon>
        <taxon>Actinomycetes</taxon>
        <taxon>Micromonosporales</taxon>
        <taxon>Micromonosporaceae</taxon>
        <taxon>Micromonospora</taxon>
    </lineage>
</organism>
<dbReference type="PANTHER" id="PTHR43775:SF51">
    <property type="entry name" value="INACTIVE PHENOLPHTHIOCEROL SYNTHESIS POLYKETIDE SYNTHASE TYPE I PKS1-RELATED"/>
    <property type="match status" value="1"/>
</dbReference>
<dbReference type="SMART" id="SM00824">
    <property type="entry name" value="PKS_TE"/>
    <property type="match status" value="1"/>
</dbReference>
<dbReference type="PROSITE" id="PS52019">
    <property type="entry name" value="PKS_MFAS_DH"/>
    <property type="match status" value="1"/>
</dbReference>
<dbReference type="SUPFAM" id="SSF53474">
    <property type="entry name" value="alpha/beta-Hydrolases"/>
    <property type="match status" value="1"/>
</dbReference>
<name>A0AAU8HN07_9ACTN</name>
<evidence type="ECO:0000256" key="9">
    <source>
        <dbReference type="SAM" id="MobiDB-lite"/>
    </source>
</evidence>
<evidence type="ECO:0000256" key="1">
    <source>
        <dbReference type="ARBA" id="ARBA00001957"/>
    </source>
</evidence>
<dbReference type="SUPFAM" id="SSF55048">
    <property type="entry name" value="Probable ACP-binding domain of malonyl-CoA ACP transacylase"/>
    <property type="match status" value="1"/>
</dbReference>
<feature type="region of interest" description="C-terminal hotdog fold" evidence="8">
    <location>
        <begin position="2040"/>
        <end position="2175"/>
    </location>
</feature>
<dbReference type="InterPro" id="IPR009081">
    <property type="entry name" value="PP-bd_ACP"/>
</dbReference>
<dbReference type="FunFam" id="1.10.1200.10:FF:000007">
    <property type="entry name" value="Probable polyketide synthase pks17"/>
    <property type="match status" value="1"/>
</dbReference>
<comment type="cofactor">
    <cofactor evidence="1">
        <name>pantetheine 4'-phosphate</name>
        <dbReference type="ChEBI" id="CHEBI:47942"/>
    </cofactor>
</comment>
<keyword evidence="2" id="KW-0596">Phosphopantetheine</keyword>
<dbReference type="InterPro" id="IPR036736">
    <property type="entry name" value="ACP-like_sf"/>
</dbReference>
<dbReference type="SMART" id="SM00826">
    <property type="entry name" value="PKS_DH"/>
    <property type="match status" value="1"/>
</dbReference>
<dbReference type="InterPro" id="IPR020841">
    <property type="entry name" value="PKS_Beta-ketoAc_synthase_dom"/>
</dbReference>
<feature type="active site" description="Proton donor; for dehydratase activity" evidence="8">
    <location>
        <position position="2097"/>
    </location>
</feature>
<dbReference type="SMART" id="SM00825">
    <property type="entry name" value="PKS_KS"/>
    <property type="match status" value="1"/>
</dbReference>
<dbReference type="PROSITE" id="PS00455">
    <property type="entry name" value="AMP_BINDING"/>
    <property type="match status" value="1"/>
</dbReference>
<dbReference type="Pfam" id="PF22953">
    <property type="entry name" value="SpnB_Rossmann"/>
    <property type="match status" value="2"/>
</dbReference>
<dbReference type="InterPro" id="IPR020845">
    <property type="entry name" value="AMP-binding_CS"/>
</dbReference>
<dbReference type="InterPro" id="IPR057326">
    <property type="entry name" value="KR_dom"/>
</dbReference>
<dbReference type="InterPro" id="IPR045851">
    <property type="entry name" value="AMP-bd_C_sf"/>
</dbReference>
<dbReference type="InterPro" id="IPR049900">
    <property type="entry name" value="PKS_mFAS_DH"/>
</dbReference>
<dbReference type="InterPro" id="IPR020807">
    <property type="entry name" value="PKS_DH"/>
</dbReference>
<dbReference type="Gene3D" id="3.40.50.12780">
    <property type="entry name" value="N-terminal domain of ligase-like"/>
    <property type="match status" value="1"/>
</dbReference>
<evidence type="ECO:0000256" key="3">
    <source>
        <dbReference type="ARBA" id="ARBA00022553"/>
    </source>
</evidence>
<dbReference type="InterPro" id="IPR032821">
    <property type="entry name" value="PKS_assoc"/>
</dbReference>
<dbReference type="SUPFAM" id="SSF56801">
    <property type="entry name" value="Acetyl-CoA synthetase-like"/>
    <property type="match status" value="1"/>
</dbReference>
<dbReference type="InterPro" id="IPR042104">
    <property type="entry name" value="PKS_dehydratase_sf"/>
</dbReference>
<keyword evidence="7" id="KW-0012">Acyltransferase</keyword>
<dbReference type="InterPro" id="IPR025110">
    <property type="entry name" value="AMP-bd_C"/>
</dbReference>
<accession>A0AAU8HN07</accession>
<sequence>MLRTDLIRPLHELLAEHADRIGERTAFADGRRAVTWRQLWQRTGRLAGHLAALGADRGDRVALLLGNRVETVESYVAVARAGAVGVPLNPHATDAELDHLLTDSGAVVLVTDPVHLDQVTRLRPRHPHLRVVLTGDDAAPEGVRRFEELAGGEPPAPARDDADLDAPAWMLYTSGTTGRPKGVLSTHRRSMWGVAACYAPILGLDGDDRVLWPLPLSHTVSHNLGVLGVIAVGATARIMDGLAVDEIVTVLREDRTTFVCGVPTLYQHVLEAARADGGLGSSALRVCMVAGSGCSAALHESFADTLGVRLIDSYGSTETGGPITTNSPTGPRVPGSCGLPVPGLTLRLTDPRTGDEVPAGGEGEVWVDSPAVMLGYHGRPEETAQVLSDGWYRTGDLARRDAAGFLTITGRVKELIIRGGENIHPREVEDVVAGVPGVVEAAVAGQRHELLGEVPVAFVVPGPQGVDPDLVIATCRRELSYFKVPEQVYEVDRIPRTAIGKVLRPALFDLPARLRLGAASVHDALLRTEWTPVPPVRDAAPARWTRYGDDDGGPYDVVLLPCLSDAAGDPYPALRRLVELVERWLAEEPPAGTRLVVVTRGAVAATPDEEVRDVAHAPAWGLLRSVQAAHPDRLVMVDLDPRVCFDPARVVEAAGAGEPQVALRGDDVLAPRLTRVPATPTGGQPPEPDPDGVVLVTGVTTDPGPDLVRHLVTRYAVRRLLLPVPGGAAHPTVVRLAAELAGHGVELSVPDCAPTDPGALAALLDGLDRPLTGVLALDDPTAPLPARLDAAAQLHDLVAAQPLRLLVTCSRAADVPGVDGTGDDAAITAWLAAAARNRRAAGRPATSVAWAPWTDRAGRGTLSRQQGTALFDVAVAGDPEALVAARPELTAPLPGPVPGLLRALVGPGIAAGPDAVLLARRLAAADPTGRTRILVDLVRAEITAVLGLDGTDRVGTDTAFKDLGFDSMSAVRLRDRLSAAVGVRLPATLAFDHPTPDAVVGHLLTELFGSGSDEPAAAPPDSTDEPVAVVAVGCRYPGGVDSAEALWRLVADETDALGPFPTDRGWDLGNLFDTDPDAAGRSYAAEGGFLYDADLFDAAHFGISPREALATDPQQRLLLECAWEAFERAGIDPTSVKGSRTGVFAGVMFGDYGTRLADRVPDGVEGYLGNGSAGSVASGRIAYSFGLEGPAITVDTACSSSLVALHLAARSLRSGECTLALAGGVTVMATPSPFVEFSRQRALSPGGRCRAFSATADGTAFAEGAGLLLLERLSDARRHGHPVLAVIRGSAVNSDGASNGLTAPSGPAQQRVIRQALAAAGLTAADVDAVEAHGTGTTLGDPIEAQALLATYGRDRDATAPLWLGSLKSNIGHTQAAAGVGGVIKMVMALRNGLLPRTLHVTEPSGHVDWSAGAVRLLTGARPWPETGRPRRAGVSSFGVSGTNAHLILEQAPESDPPTGTVADPTAAPWLVSAKSDAALHAQLDRLADATTGLDPWDVAFTLATGRARLEHRAALVGGDFARVRTGRVRDGGLAVLFTGQGAQRPGMGEALAATHPAFAEAYDEVCAALDRHLDRPLREVVRDEPELLDQTGWTQVALFAFEVALFRLLTSWGVRPDAVGGHSIGELTAAHVAGVLTLEDAAALVAARGRLMQALPDDGAMVSVRAGEDEVRPLLTDGVDLAAVNGPQAVVVAGDRAAVLRLAEQLAAAGRATRRLRVSHAFHSPLMDAMLEDFRKVAESVTFAPPRLPVVSNLTGRLVGADELGTAEHWVRHVRRTVRFADGVRALHDAGTRTFLEIGPAGVLTALARDCLPDVTDDEVAFVAAQRRDLSEPQALASAVGELFVAGVDLDPAAVLAGTGARRVDLPTYAFQRRSYWLHARPGADDPAALGQRPAGHALLGAAVRLADTDGVLLTGRICGRSQPWLADHAMAGTVLFPGTGFVELAVRAGDEVGADVLEELVVETPLVIPEQGAVRLQVRVGGPDDAGRRPVTVHTCPEEAGAEVDTVWTRHASGVLAAAPPDPAATPSTVDVWPPAGAEAVPLDGTYDRLAEQGHGYGPAFQGLRAVWRGADEVYAEVALPVAADGYGLHPALLDAALHADIVTGAPVDGGGPRLPFSWHDVRLHATGATALRVRLRPTGDGGVGVRATDAGGRPVVTIGALRTRAVSTSPAGGVPATVREALFHLDWPILPVTADVRDRRWAMLAEADADGVTGLPAYPGGGSAEFVLLPAVGTATGEVPAAEAVHDALHRVLRLTQAWLADEHPADARLVVATRGAVRVGPDADLPDLTHAGVWGLVRSAQTENPGRIVLVDLDPAADPVPDPAVLRAVAAAVESGEEQFALRAGAVRVPRLARAVGVVPTRPVTPLDPDGVVLVTGGLGQLGRVFARHLVDRGARRLLLLGRGGDPTGAGARLAADLADVGVRVDVAACDVADRDALAALLAGLDRPLTAVVHAAGVLDDGVFGALTPQRVDRVLRPKVDAALHLHELTRDADLAEFVLFSSVAGVLGGPGQANYAAANAFLDALAGHRRARGLPGTALAWGLWATADEGGMAGTLAATDRARMARDGMRPLDVRRGVALFDAARELAEPVLVAAALDQAALPAQVPGPLRGLRRRPARRSVDADGPRSVDLRQRLAGRSDAEQESLLLDLVTREVATVLGAEPGSVTPDQLLSDAGFDSLTAVELRNRLGAATALRLPPTLVFDQPSPRRIVGHLRTALAADAPATGAPTPTGATDPDPTGTVGALFRDACLAGRTGAGFAFLRGAARLRPTSDSVAELTRGLTPVRLSSGDGTPLVCLSSYVARGGVHEYVRFAARFRGERTLWALPNPGFAAADPLPADRSAVVDVQSALVGDVVGDEPYVLVGASSGGVLAHDVAARLASAGHPPAALVLIDTYPPTTVESALNPFRDALVGGMYARQDALAPMDFPRLTAMSWYFDLFEGWRADPSPVPTLLVRAASPLPSVAAGAPWRTRWPDADSTVDVPGDHFTMLEAHADTTAQAVREWIGARPGR</sequence>
<keyword evidence="4" id="KW-0808">Transferase</keyword>
<dbReference type="InterPro" id="IPR018201">
    <property type="entry name" value="Ketoacyl_synth_AS"/>
</dbReference>
<dbReference type="GO" id="GO:0031177">
    <property type="term" value="F:phosphopantetheine binding"/>
    <property type="evidence" value="ECO:0007669"/>
    <property type="project" value="InterPro"/>
</dbReference>
<dbReference type="Gene3D" id="3.40.50.1820">
    <property type="entry name" value="alpha/beta hydrolase"/>
    <property type="match status" value="1"/>
</dbReference>
<feature type="domain" description="Ketosynthase family 3 (KS3)" evidence="11">
    <location>
        <begin position="1024"/>
        <end position="1451"/>
    </location>
</feature>
<protein>
    <submittedName>
        <fullName evidence="14">SDR family NAD(P)-dependent oxidoreductase</fullName>
    </submittedName>
</protein>
<feature type="compositionally biased region" description="Basic and acidic residues" evidence="9">
    <location>
        <begin position="2625"/>
        <end position="2642"/>
    </location>
</feature>
<dbReference type="SMART" id="SM01294">
    <property type="entry name" value="PKS_PP_betabranch"/>
    <property type="match status" value="1"/>
</dbReference>
<dbReference type="SUPFAM" id="SSF47336">
    <property type="entry name" value="ACP-like"/>
    <property type="match status" value="2"/>
</dbReference>
<dbReference type="Pfam" id="PF02801">
    <property type="entry name" value="Ketoacyl-synt_C"/>
    <property type="match status" value="1"/>
</dbReference>
<dbReference type="Gene3D" id="1.10.1200.10">
    <property type="entry name" value="ACP-like"/>
    <property type="match status" value="2"/>
</dbReference>
<dbReference type="Gene3D" id="3.40.47.10">
    <property type="match status" value="1"/>
</dbReference>
<dbReference type="Pfam" id="PF21089">
    <property type="entry name" value="PKS_DH_N"/>
    <property type="match status" value="1"/>
</dbReference>
<evidence type="ECO:0000259" key="12">
    <source>
        <dbReference type="PROSITE" id="PS52019"/>
    </source>
</evidence>
<evidence type="ECO:0000256" key="8">
    <source>
        <dbReference type="PROSITE-ProRule" id="PRU01363"/>
    </source>
</evidence>
<dbReference type="Gene3D" id="3.30.300.30">
    <property type="match status" value="1"/>
</dbReference>
<dbReference type="InterPro" id="IPR042099">
    <property type="entry name" value="ANL_N_sf"/>
</dbReference>
<dbReference type="GO" id="GO:0004315">
    <property type="term" value="F:3-oxoacyl-[acyl-carrier-protein] synthase activity"/>
    <property type="evidence" value="ECO:0007669"/>
    <property type="project" value="InterPro"/>
</dbReference>
<dbReference type="Gene3D" id="3.10.129.110">
    <property type="entry name" value="Polyketide synthase dehydratase"/>
    <property type="match status" value="1"/>
</dbReference>
<evidence type="ECO:0000256" key="2">
    <source>
        <dbReference type="ARBA" id="ARBA00022450"/>
    </source>
</evidence>
<dbReference type="InterPro" id="IPR050091">
    <property type="entry name" value="PKS_NRPS_Biosynth_Enz"/>
</dbReference>
<evidence type="ECO:0000256" key="7">
    <source>
        <dbReference type="ARBA" id="ARBA00023315"/>
    </source>
</evidence>
<evidence type="ECO:0000313" key="14">
    <source>
        <dbReference type="EMBL" id="XCH76808.1"/>
    </source>
</evidence>
<dbReference type="InterPro" id="IPR016035">
    <property type="entry name" value="Acyl_Trfase/lysoPLipase"/>
</dbReference>
<dbReference type="EMBL" id="CP157762">
    <property type="protein sequence ID" value="XBP96104.1"/>
    <property type="molecule type" value="Genomic_DNA"/>
</dbReference>
<dbReference type="Pfam" id="PF00698">
    <property type="entry name" value="Acyl_transf_1"/>
    <property type="match status" value="1"/>
</dbReference>
<dbReference type="Pfam" id="PF08659">
    <property type="entry name" value="KR"/>
    <property type="match status" value="2"/>
</dbReference>
<dbReference type="Pfam" id="PF14765">
    <property type="entry name" value="PS-DH"/>
    <property type="match status" value="1"/>
</dbReference>
<dbReference type="SUPFAM" id="SSF51735">
    <property type="entry name" value="NAD(P)-binding Rossmann-fold domains"/>
    <property type="match status" value="4"/>
</dbReference>
<dbReference type="Gene3D" id="3.30.70.3290">
    <property type="match status" value="1"/>
</dbReference>
<dbReference type="Gene3D" id="3.40.50.720">
    <property type="entry name" value="NAD(P)-binding Rossmann-like Domain"/>
    <property type="match status" value="2"/>
</dbReference>
<dbReference type="FunFam" id="3.40.47.10:FF:000019">
    <property type="entry name" value="Polyketide synthase type I"/>
    <property type="match status" value="1"/>
</dbReference>
<dbReference type="Pfam" id="PF16197">
    <property type="entry name" value="KAsynt_C_assoc"/>
    <property type="match status" value="1"/>
</dbReference>
<dbReference type="RefSeq" id="WP_350937531.1">
    <property type="nucleotide sequence ID" value="NZ_CP157762.1"/>
</dbReference>
<dbReference type="InterPro" id="IPR055123">
    <property type="entry name" value="SpnB-like_Rossmann"/>
</dbReference>
<dbReference type="InterPro" id="IPR014043">
    <property type="entry name" value="Acyl_transferase_dom"/>
</dbReference>
<dbReference type="PANTHER" id="PTHR43775">
    <property type="entry name" value="FATTY ACID SYNTHASE"/>
    <property type="match status" value="1"/>
</dbReference>
<dbReference type="SUPFAM" id="SSF53901">
    <property type="entry name" value="Thiolase-like"/>
    <property type="match status" value="1"/>
</dbReference>
<dbReference type="SUPFAM" id="SSF52151">
    <property type="entry name" value="FabD/lysophospholipase-like"/>
    <property type="match status" value="1"/>
</dbReference>
<dbReference type="SMART" id="SM00827">
    <property type="entry name" value="PKS_AT"/>
    <property type="match status" value="1"/>
</dbReference>
<dbReference type="FunFam" id="3.40.366.10:FF:000002">
    <property type="entry name" value="Probable polyketide synthase 2"/>
    <property type="match status" value="1"/>
</dbReference>
<dbReference type="SMART" id="SM00822">
    <property type="entry name" value="PKS_KR"/>
    <property type="match status" value="1"/>
</dbReference>
<reference evidence="13" key="1">
    <citation type="submission" date="2024-01" db="EMBL/GenBank/DDBJ databases">
        <title>The genome sequence of Micromonospora mangrovi CCTCC AA 2012012.</title>
        <authorList>
            <person name="Gao J."/>
        </authorList>
    </citation>
    <scope>NUCLEOTIDE SEQUENCE</scope>
    <source>
        <strain evidence="13">CCTCC AA 2012012</strain>
    </source>
</reference>
<dbReference type="InterPro" id="IPR014030">
    <property type="entry name" value="Ketoacyl_synth_N"/>
</dbReference>
<feature type="domain" description="Carrier" evidence="10">
    <location>
        <begin position="2648"/>
        <end position="2725"/>
    </location>
</feature>